<keyword evidence="2" id="KW-1185">Reference proteome</keyword>
<dbReference type="EMBL" id="CM039427">
    <property type="protein sequence ID" value="KAI4355287.1"/>
    <property type="molecule type" value="Genomic_DNA"/>
</dbReference>
<dbReference type="Proteomes" id="UP000828941">
    <property type="component" value="Chromosome 2"/>
</dbReference>
<reference evidence="1 2" key="1">
    <citation type="journal article" date="2022" name="DNA Res.">
        <title>Chromosomal-level genome assembly of the orchid tree Bauhinia variegata (Leguminosae; Cercidoideae) supports the allotetraploid origin hypothesis of Bauhinia.</title>
        <authorList>
            <person name="Zhong Y."/>
            <person name="Chen Y."/>
            <person name="Zheng D."/>
            <person name="Pang J."/>
            <person name="Liu Y."/>
            <person name="Luo S."/>
            <person name="Meng S."/>
            <person name="Qian L."/>
            <person name="Wei D."/>
            <person name="Dai S."/>
            <person name="Zhou R."/>
        </authorList>
    </citation>
    <scope>NUCLEOTIDE SEQUENCE [LARGE SCALE GENOMIC DNA]</scope>
    <source>
        <strain evidence="1">BV-YZ2020</strain>
    </source>
</reference>
<organism evidence="1 2">
    <name type="scientific">Bauhinia variegata</name>
    <name type="common">Purple orchid tree</name>
    <name type="synonym">Phanera variegata</name>
    <dbReference type="NCBI Taxonomy" id="167791"/>
    <lineage>
        <taxon>Eukaryota</taxon>
        <taxon>Viridiplantae</taxon>
        <taxon>Streptophyta</taxon>
        <taxon>Embryophyta</taxon>
        <taxon>Tracheophyta</taxon>
        <taxon>Spermatophyta</taxon>
        <taxon>Magnoliopsida</taxon>
        <taxon>eudicotyledons</taxon>
        <taxon>Gunneridae</taxon>
        <taxon>Pentapetalae</taxon>
        <taxon>rosids</taxon>
        <taxon>fabids</taxon>
        <taxon>Fabales</taxon>
        <taxon>Fabaceae</taxon>
        <taxon>Cercidoideae</taxon>
        <taxon>Cercideae</taxon>
        <taxon>Bauhiniinae</taxon>
        <taxon>Bauhinia</taxon>
    </lineage>
</organism>
<evidence type="ECO:0000313" key="2">
    <source>
        <dbReference type="Proteomes" id="UP000828941"/>
    </source>
</evidence>
<protein>
    <submittedName>
        <fullName evidence="1">Uncharacterized protein</fullName>
    </submittedName>
</protein>
<proteinExistence type="predicted"/>
<accession>A0ACB9Q2Q2</accession>
<name>A0ACB9Q2Q2_BAUVA</name>
<comment type="caution">
    <text evidence="1">The sequence shown here is derived from an EMBL/GenBank/DDBJ whole genome shotgun (WGS) entry which is preliminary data.</text>
</comment>
<gene>
    <name evidence="1" type="ORF">L6164_004076</name>
</gene>
<evidence type="ECO:0000313" key="1">
    <source>
        <dbReference type="EMBL" id="KAI4355287.1"/>
    </source>
</evidence>
<sequence>MKKKIRVSTLKLQEGKWDLFKSKYTHGFGAPTRGHTLVYHKKDNTIYAQIYNNFQIIYIIHSLPSKGKDKIEKVETSEALFNPRRYQKMLLQRRNALLQITRLAIYIVAI</sequence>